<dbReference type="GeneID" id="19468860"/>
<evidence type="ECO:0000256" key="1">
    <source>
        <dbReference type="SAM" id="MobiDB-lite"/>
    </source>
</evidence>
<protein>
    <submittedName>
        <fullName evidence="2">Uncharacterized protein</fullName>
    </submittedName>
</protein>
<dbReference type="Pfam" id="PF11951">
    <property type="entry name" value="Fungal_trans_2"/>
    <property type="match status" value="1"/>
</dbReference>
<dbReference type="AlphaFoldDB" id="S3CQF2"/>
<gene>
    <name evidence="2" type="ORF">GLAREA_09813</name>
</gene>
<feature type="region of interest" description="Disordered" evidence="1">
    <location>
        <begin position="59"/>
        <end position="82"/>
    </location>
</feature>
<reference evidence="2 3" key="1">
    <citation type="journal article" date="2013" name="BMC Genomics">
        <title>Genomics-driven discovery of the pneumocandin biosynthetic gene cluster in the fungus Glarea lozoyensis.</title>
        <authorList>
            <person name="Chen L."/>
            <person name="Yue Q."/>
            <person name="Zhang X."/>
            <person name="Xiang M."/>
            <person name="Wang C."/>
            <person name="Li S."/>
            <person name="Che Y."/>
            <person name="Ortiz-Lopez F.J."/>
            <person name="Bills G.F."/>
            <person name="Liu X."/>
            <person name="An Z."/>
        </authorList>
    </citation>
    <scope>NUCLEOTIDE SEQUENCE [LARGE SCALE GENOMIC DNA]</scope>
    <source>
        <strain evidence="3">ATCC 20868 / MF5171</strain>
    </source>
</reference>
<sequence>MSERCSICGSEKYGMANKASEPEKSLSQTIINVQYINIHNASGKVDAEDSTKVRTHVMQHARRNTRHSPNLAMRPPRRSSQREIRAKATCTCGYQTAAVQMMNARPQIQTMLSAGRYDPFLRLETGTVPTRYHELVDYNVHTVWTKIRSSEFAFAYARDWLNRAARNPIVLNMVLFTALTHLESNRGPLPFSGSKENIRLEQFQYKGEALRGILDTLRNGNQLDSDELVQSMLFLGMNETQDEEDPPDWSPFSAPLRNLQWLEIYGVRKYHMAHVIAAEEIIKRRGGNRNIGAIGLPWCIACSELIACATTLDRPQHALLDPYGRDIEYRLLSTHSILADSAYESQVAAHGLSYLEAGGLHDEFINVFLRMKDYSETVQIYENSSNIPEALADNRNWVLHHLLSLPSPQHHDDMFLEDTRRMKHCYEACRLAALIYCIHVIFPTPRSLQPRQKLLSLLRPVIEEIDLLMASREMVELVLWCVVIGGIAALGQNQRPWFTGQLNILATILKIREWDEVRVIMKRFSWVDSACDVEGERLFNQMEMQ</sequence>
<dbReference type="PANTHER" id="PTHR37540:SF10">
    <property type="entry name" value="SIGMA-70 REGION 2 FAMILY PROTEIN"/>
    <property type="match status" value="1"/>
</dbReference>
<dbReference type="InterPro" id="IPR021858">
    <property type="entry name" value="Fun_TF"/>
</dbReference>
<dbReference type="RefSeq" id="XP_008084600.1">
    <property type="nucleotide sequence ID" value="XM_008086409.1"/>
</dbReference>
<proteinExistence type="predicted"/>
<dbReference type="KEGG" id="glz:GLAREA_09813"/>
<keyword evidence="3" id="KW-1185">Reference proteome</keyword>
<organism evidence="2 3">
    <name type="scientific">Glarea lozoyensis (strain ATCC 20868 / MF5171)</name>
    <dbReference type="NCBI Taxonomy" id="1116229"/>
    <lineage>
        <taxon>Eukaryota</taxon>
        <taxon>Fungi</taxon>
        <taxon>Dikarya</taxon>
        <taxon>Ascomycota</taxon>
        <taxon>Pezizomycotina</taxon>
        <taxon>Leotiomycetes</taxon>
        <taxon>Helotiales</taxon>
        <taxon>Helotiaceae</taxon>
        <taxon>Glarea</taxon>
    </lineage>
</organism>
<evidence type="ECO:0000313" key="3">
    <source>
        <dbReference type="Proteomes" id="UP000016922"/>
    </source>
</evidence>
<dbReference type="Proteomes" id="UP000016922">
    <property type="component" value="Unassembled WGS sequence"/>
</dbReference>
<dbReference type="HOGENOM" id="CLU_015771_4_1_1"/>
<accession>S3CQF2</accession>
<dbReference type="OrthoDB" id="3469466at2759"/>
<dbReference type="eggNOG" id="ENOG502SP01">
    <property type="taxonomic scope" value="Eukaryota"/>
</dbReference>
<dbReference type="PANTHER" id="PTHR37540">
    <property type="entry name" value="TRANSCRIPTION FACTOR (ACR-2), PUTATIVE-RELATED-RELATED"/>
    <property type="match status" value="1"/>
</dbReference>
<name>S3CQF2_GLAL2</name>
<dbReference type="OMA" id="THRLTHC"/>
<evidence type="ECO:0000313" key="2">
    <source>
        <dbReference type="EMBL" id="EPE28692.1"/>
    </source>
</evidence>
<dbReference type="EMBL" id="KE145368">
    <property type="protein sequence ID" value="EPE28692.1"/>
    <property type="molecule type" value="Genomic_DNA"/>
</dbReference>